<dbReference type="PROSITE" id="PS51318">
    <property type="entry name" value="TAT"/>
    <property type="match status" value="1"/>
</dbReference>
<feature type="region of interest" description="Disordered" evidence="1">
    <location>
        <begin position="74"/>
        <end position="95"/>
    </location>
</feature>
<sequence length="95" mass="9579">MNPSVSRRAFVGGSAAAGLGFVFAGSGSVDVFARPAVAATRTARGYGALVPDPRGILALPQGFSYQLVARSGETPTLDGVHPSDPDGMGVFAGRD</sequence>
<dbReference type="AlphaFoldDB" id="A0A6J4LAR1"/>
<evidence type="ECO:0000256" key="1">
    <source>
        <dbReference type="SAM" id="MobiDB-lite"/>
    </source>
</evidence>
<accession>A0A6J4LAR1</accession>
<proteinExistence type="predicted"/>
<organism evidence="2">
    <name type="scientific">uncultured Friedmanniella sp</name>
    <dbReference type="NCBI Taxonomy" id="335381"/>
    <lineage>
        <taxon>Bacteria</taxon>
        <taxon>Bacillati</taxon>
        <taxon>Actinomycetota</taxon>
        <taxon>Actinomycetes</taxon>
        <taxon>Propionibacteriales</taxon>
        <taxon>Nocardioidaceae</taxon>
        <taxon>Friedmanniella</taxon>
        <taxon>environmental samples</taxon>
    </lineage>
</organism>
<reference evidence="2" key="1">
    <citation type="submission" date="2020-02" db="EMBL/GenBank/DDBJ databases">
        <authorList>
            <person name="Meier V. D."/>
        </authorList>
    </citation>
    <scope>NUCLEOTIDE SEQUENCE</scope>
    <source>
        <strain evidence="2">AVDCRST_MAG48</strain>
    </source>
</reference>
<evidence type="ECO:0000313" key="2">
    <source>
        <dbReference type="EMBL" id="CAA9326744.1"/>
    </source>
</evidence>
<feature type="non-terminal residue" evidence="2">
    <location>
        <position position="95"/>
    </location>
</feature>
<dbReference type="InterPro" id="IPR006311">
    <property type="entry name" value="TAT_signal"/>
</dbReference>
<dbReference type="EMBL" id="CADCTS010000420">
    <property type="protein sequence ID" value="CAA9326744.1"/>
    <property type="molecule type" value="Genomic_DNA"/>
</dbReference>
<gene>
    <name evidence="2" type="ORF">AVDCRST_MAG48-2934</name>
</gene>
<name>A0A6J4LAR1_9ACTN</name>
<protein>
    <submittedName>
        <fullName evidence="2">Uncharacterized protein</fullName>
    </submittedName>
</protein>